<sequence length="109" mass="12568">MTAKSREFINQKFDRILLPDVVLSISDFLSDISRIPNDKNVHIVILLDLKESAKLDVKFAIEQATTNFINITFLLLDINSDYDANEFRESLQGNSIFIGEFKTHQKQCF</sequence>
<evidence type="ECO:0000313" key="2">
    <source>
        <dbReference type="Proteomes" id="UP000029223"/>
    </source>
</evidence>
<keyword evidence="2" id="KW-1185">Reference proteome</keyword>
<dbReference type="Proteomes" id="UP000029223">
    <property type="component" value="Unassembled WGS sequence"/>
</dbReference>
<comment type="caution">
    <text evidence="1">The sequence shown here is derived from an EMBL/GenBank/DDBJ whole genome shotgun (WGS) entry which is preliminary data.</text>
</comment>
<accession>A0ABQ0JBZ0</accession>
<reference evidence="2" key="1">
    <citation type="submission" date="2014-09" db="EMBL/GenBank/DDBJ databases">
        <title>Vibrio variabilis JCM 19239. (C206) whole genome shotgun sequence.</title>
        <authorList>
            <person name="Sawabe T."/>
            <person name="Meirelles P."/>
            <person name="Nakanishi M."/>
            <person name="Sayaka M."/>
            <person name="Hattori M."/>
            <person name="Ohkuma M."/>
        </authorList>
    </citation>
    <scope>NUCLEOTIDE SEQUENCE [LARGE SCALE GENOMIC DNA]</scope>
    <source>
        <strain evidence="2">JCM 19239</strain>
    </source>
</reference>
<proteinExistence type="predicted"/>
<evidence type="ECO:0000313" key="1">
    <source>
        <dbReference type="EMBL" id="GAL26273.1"/>
    </source>
</evidence>
<protein>
    <submittedName>
        <fullName evidence="1">Uncharacterized protein</fullName>
    </submittedName>
</protein>
<dbReference type="EMBL" id="BBMS01000017">
    <property type="protein sequence ID" value="GAL26273.1"/>
    <property type="molecule type" value="Genomic_DNA"/>
</dbReference>
<organism evidence="1 2">
    <name type="scientific">Vibrio variabilis</name>
    <dbReference type="NCBI Taxonomy" id="990271"/>
    <lineage>
        <taxon>Bacteria</taxon>
        <taxon>Pseudomonadati</taxon>
        <taxon>Pseudomonadota</taxon>
        <taxon>Gammaproteobacteria</taxon>
        <taxon>Vibrionales</taxon>
        <taxon>Vibrionaceae</taxon>
        <taxon>Vibrio</taxon>
    </lineage>
</organism>
<name>A0ABQ0JBZ0_9VIBR</name>
<gene>
    <name evidence="1" type="ORF">JCM19239_3606</name>
</gene>